<dbReference type="AlphaFoldDB" id="A0A8H6N8C9"/>
<feature type="chain" id="PRO_5034609708" evidence="1">
    <location>
        <begin position="16"/>
        <end position="163"/>
    </location>
</feature>
<evidence type="ECO:0000313" key="3">
    <source>
        <dbReference type="Proteomes" id="UP000639643"/>
    </source>
</evidence>
<accession>A0A8H6N8C9</accession>
<organism evidence="2 3">
    <name type="scientific">Colletotrichum musicola</name>
    <dbReference type="NCBI Taxonomy" id="2175873"/>
    <lineage>
        <taxon>Eukaryota</taxon>
        <taxon>Fungi</taxon>
        <taxon>Dikarya</taxon>
        <taxon>Ascomycota</taxon>
        <taxon>Pezizomycotina</taxon>
        <taxon>Sordariomycetes</taxon>
        <taxon>Hypocreomycetidae</taxon>
        <taxon>Glomerellales</taxon>
        <taxon>Glomerellaceae</taxon>
        <taxon>Colletotrichum</taxon>
        <taxon>Colletotrichum orchidearum species complex</taxon>
    </lineage>
</organism>
<feature type="signal peptide" evidence="1">
    <location>
        <begin position="1"/>
        <end position="15"/>
    </location>
</feature>
<evidence type="ECO:0000313" key="2">
    <source>
        <dbReference type="EMBL" id="KAF6823443.1"/>
    </source>
</evidence>
<evidence type="ECO:0000256" key="1">
    <source>
        <dbReference type="SAM" id="SignalP"/>
    </source>
</evidence>
<dbReference type="EMBL" id="WIGM01000502">
    <property type="protein sequence ID" value="KAF6823443.1"/>
    <property type="molecule type" value="Genomic_DNA"/>
</dbReference>
<sequence>MGWTGPGLGFLRCWAAGPSGWLGLFKACDWQEVAPFGWARSTAGGAVQMERGGKDVSVWQQLQLSSVPARAWAGQWQTDRKVPSLVAHNHNHNKHTSRRRPWPEAEAEAVPGCKGTEVQTGLCGLSFLVFLLTFQMVLDACLSSLNPLVDPIPVLPDARCCGR</sequence>
<dbReference type="Proteomes" id="UP000639643">
    <property type="component" value="Unassembled WGS sequence"/>
</dbReference>
<name>A0A8H6N8C9_9PEZI</name>
<protein>
    <submittedName>
        <fullName evidence="2">Uncharacterized protein</fullName>
    </submittedName>
</protein>
<comment type="caution">
    <text evidence="2">The sequence shown here is derived from an EMBL/GenBank/DDBJ whole genome shotgun (WGS) entry which is preliminary data.</text>
</comment>
<gene>
    <name evidence="2" type="ORF">CMUS01_10681</name>
</gene>
<keyword evidence="3" id="KW-1185">Reference proteome</keyword>
<proteinExistence type="predicted"/>
<reference evidence="2" key="1">
    <citation type="journal article" date="2020" name="Phytopathology">
        <title>Genome Sequence Resources of Colletotrichum truncatum, C. plurivorum, C. musicola, and C. sojae: Four Species Pathogenic to Soybean (Glycine max).</title>
        <authorList>
            <person name="Rogerio F."/>
            <person name="Boufleur T.R."/>
            <person name="Ciampi-Guillardi M."/>
            <person name="Sukno S.A."/>
            <person name="Thon M.R."/>
            <person name="Massola Junior N.S."/>
            <person name="Baroncelli R."/>
        </authorList>
    </citation>
    <scope>NUCLEOTIDE SEQUENCE</scope>
    <source>
        <strain evidence="2">LFN0074</strain>
    </source>
</reference>
<keyword evidence="1" id="KW-0732">Signal</keyword>